<proteinExistence type="predicted"/>
<organism evidence="1 2">
    <name type="scientific">Melastoma candidum</name>
    <dbReference type="NCBI Taxonomy" id="119954"/>
    <lineage>
        <taxon>Eukaryota</taxon>
        <taxon>Viridiplantae</taxon>
        <taxon>Streptophyta</taxon>
        <taxon>Embryophyta</taxon>
        <taxon>Tracheophyta</taxon>
        <taxon>Spermatophyta</taxon>
        <taxon>Magnoliopsida</taxon>
        <taxon>eudicotyledons</taxon>
        <taxon>Gunneridae</taxon>
        <taxon>Pentapetalae</taxon>
        <taxon>rosids</taxon>
        <taxon>malvids</taxon>
        <taxon>Myrtales</taxon>
        <taxon>Melastomataceae</taxon>
        <taxon>Melastomatoideae</taxon>
        <taxon>Melastomateae</taxon>
        <taxon>Melastoma</taxon>
    </lineage>
</organism>
<protein>
    <submittedName>
        <fullName evidence="1">Uncharacterized protein</fullName>
    </submittedName>
</protein>
<dbReference type="EMBL" id="CM042882">
    <property type="protein sequence ID" value="KAI4379758.1"/>
    <property type="molecule type" value="Genomic_DNA"/>
</dbReference>
<gene>
    <name evidence="1" type="ORF">MLD38_006012</name>
</gene>
<comment type="caution">
    <text evidence="1">The sequence shown here is derived from an EMBL/GenBank/DDBJ whole genome shotgun (WGS) entry which is preliminary data.</text>
</comment>
<keyword evidence="2" id="KW-1185">Reference proteome</keyword>
<dbReference type="Proteomes" id="UP001057402">
    <property type="component" value="Chromosome 3"/>
</dbReference>
<sequence>MQGGSPPRHRHDGTSPLPLGMDWSAPPRKWNGRETVWPHDHRTGWSYCVTIPSWSLLPKSKGSDPVVFYRVQIGLQSPEGVTSLHGVLRRFNDFLRLFSDIKRAFPKKTVPSAPPKGLLRIKSRALLDERRCLLEEWMTKVLYDIDLSRSFAVAAFLELEAAARIAFRDMNQNMSESAGNGNSTESSSQPYLDSSQSIMVGSFSIPSDYGSDTAYETSDLGTPVLGRRDSSDIGVEDFALDEDLADPLENLVKYGVSNIEEGLFMGQAILEQLEGFPEHKTHVDHFDPSLGITTENGSSSKISFLTGNDAELFGENDHPKLSRHARRLSTDSVSSDGSSLRGSESSNSAMPNSSSNGYLYLPGGIEVSNARETCGTNDSHTSSNGQVMLPLDQRNKMNRVLVTMQRRLLTARTDMEDLLMRLSQEIAVKDYLTTKVKDLEVELESTKQKGKENLEQAILAERERITRMQWDMEELRHRSYELELKLKLKAKQEGETTTEGSGSSSNDKRDALHQELEATKEQLLTLQGSYEELEARSKADLRVLVKEVKSLRNSENHLKMKLHESLEEKSKFEKLLEEEREVHNASTATLRKLVDDCEAIQKLFQDSDVASVGEGNEMEASVTGEAAGISGSPDGLIDMIKEQANLLAEEVEAGLKEEATTGVEGLLRKILAGIVTDAAKTKEQANSIVRGHLGVSSSGETNRSAYHEAASPLGLLLEVRQVVIIHPIRGSHGVRGGLPVMPLSCGRHPWQGFLLPTASSIRQQRSCCLSLSCKEDGVFPGRNDGFGSVRCVLRVGMSVGAGDCEPAEPRRLLLAPAVLTEEEEGGCLTVAERGLFPGDRGLSCGDEESMPREQLFTSPPGVLKGLNLHLGGGGRRVPEPLSDEIKRLRNEFTKRSEHAATAGSEIRSRVQLLNQANELIYEQERELKRLWESVRRKEEEVEASSMLRKDKEGELKAAESFLEERTREWLLAMEELKRTVNGTSRWLIDSDDKAAVEGLGKLRRLAVDVRAELVRSWRSLASSRQKLRDDDQKMVLLERMRELEEEKESLRSYTASLKEARKEIESERIKLVVAEAQHEDLRQELAAEQQLIEWLQEDLAGERAHLVQVARDATLLQARADGKPMEHVETRELLQGKESELEEAQLEIRHLCSERHALRPMLEDKDLRLLNTREELNEAFSEMPPPQKQTDAKEARLKQVDEAETVMEQTVDFLSHPSTGELEYGTADLWKLAEACRQLFERTDLVPDASSLNVTGRSGGSGRCVSHTIMEEIAQLVALSEQLVAEAEL</sequence>
<name>A0ACB9RQQ2_9MYRT</name>
<accession>A0ACB9RQQ2</accession>
<evidence type="ECO:0000313" key="2">
    <source>
        <dbReference type="Proteomes" id="UP001057402"/>
    </source>
</evidence>
<evidence type="ECO:0000313" key="1">
    <source>
        <dbReference type="EMBL" id="KAI4379758.1"/>
    </source>
</evidence>
<reference evidence="2" key="1">
    <citation type="journal article" date="2023" name="Front. Plant Sci.">
        <title>Chromosomal-level genome assembly of Melastoma candidum provides insights into trichome evolution.</title>
        <authorList>
            <person name="Zhong Y."/>
            <person name="Wu W."/>
            <person name="Sun C."/>
            <person name="Zou P."/>
            <person name="Liu Y."/>
            <person name="Dai S."/>
            <person name="Zhou R."/>
        </authorList>
    </citation>
    <scope>NUCLEOTIDE SEQUENCE [LARGE SCALE GENOMIC DNA]</scope>
</reference>